<feature type="non-terminal residue" evidence="1">
    <location>
        <position position="95"/>
    </location>
</feature>
<reference evidence="1" key="1">
    <citation type="journal article" date="2019" name="Science">
        <title>Mutation of a bHLH transcription factor allowed almond domestication.</title>
        <authorList>
            <person name="Sanchez-Perez R."/>
            <person name="Pavan S."/>
            <person name="Mazzeo R."/>
            <person name="Moldovan C."/>
            <person name="Aiese Cigliano R."/>
            <person name="Del Cueto J."/>
            <person name="Ricciardi F."/>
            <person name="Lotti C."/>
            <person name="Ricciardi L."/>
            <person name="Dicenta F."/>
            <person name="Lopez-Marques R.L."/>
            <person name="Lindberg Moller B."/>
        </authorList>
    </citation>
    <scope>NUCLEOTIDE SEQUENCE</scope>
</reference>
<dbReference type="EMBL" id="AP019303">
    <property type="protein sequence ID" value="BBH08460.1"/>
    <property type="molecule type" value="Genomic_DNA"/>
</dbReference>
<name>A0A4Y1RVW7_PRUDU</name>
<protein>
    <submittedName>
        <fullName evidence="1">Uncharacterized protein</fullName>
    </submittedName>
</protein>
<accession>A0A4Y1RVW7</accession>
<dbReference type="AlphaFoldDB" id="A0A4Y1RVW7"/>
<sequence>MIPKPLRTLCTVAAVLVGGFFTLNLASTATIGALRLATESKRRKIALPCGVCRGKGFYICKLCKGIIPLNGRLCMTQLPSTLSMPNLRWKWELYK</sequence>
<evidence type="ECO:0000313" key="1">
    <source>
        <dbReference type="EMBL" id="BBH08460.1"/>
    </source>
</evidence>
<gene>
    <name evidence="1" type="ORF">Prudu_020663</name>
</gene>
<organism evidence="1">
    <name type="scientific">Prunus dulcis</name>
    <name type="common">Almond</name>
    <name type="synonym">Amygdalus dulcis</name>
    <dbReference type="NCBI Taxonomy" id="3755"/>
    <lineage>
        <taxon>Eukaryota</taxon>
        <taxon>Viridiplantae</taxon>
        <taxon>Streptophyta</taxon>
        <taxon>Embryophyta</taxon>
        <taxon>Tracheophyta</taxon>
        <taxon>Spermatophyta</taxon>
        <taxon>Magnoliopsida</taxon>
        <taxon>eudicotyledons</taxon>
        <taxon>Gunneridae</taxon>
        <taxon>Pentapetalae</taxon>
        <taxon>rosids</taxon>
        <taxon>fabids</taxon>
        <taxon>Rosales</taxon>
        <taxon>Rosaceae</taxon>
        <taxon>Amygdaloideae</taxon>
        <taxon>Amygdaleae</taxon>
        <taxon>Prunus</taxon>
    </lineage>
</organism>
<proteinExistence type="predicted"/>